<gene>
    <name evidence="4 5" type="primary">LOC101848986</name>
</gene>
<organism evidence="3 4">
    <name type="scientific">Aplysia californica</name>
    <name type="common">California sea hare</name>
    <dbReference type="NCBI Taxonomy" id="6500"/>
    <lineage>
        <taxon>Eukaryota</taxon>
        <taxon>Metazoa</taxon>
        <taxon>Spiralia</taxon>
        <taxon>Lophotrochozoa</taxon>
        <taxon>Mollusca</taxon>
        <taxon>Gastropoda</taxon>
        <taxon>Heterobranchia</taxon>
        <taxon>Euthyneura</taxon>
        <taxon>Tectipleura</taxon>
        <taxon>Aplysiida</taxon>
        <taxon>Aplysioidea</taxon>
        <taxon>Aplysiidae</taxon>
        <taxon>Aplysia</taxon>
    </lineage>
</organism>
<dbReference type="Gene3D" id="3.40.250.10">
    <property type="entry name" value="Rhodanese-like domain"/>
    <property type="match status" value="1"/>
</dbReference>
<dbReference type="GeneID" id="101848986"/>
<dbReference type="Pfam" id="PF00581">
    <property type="entry name" value="Rhodanese"/>
    <property type="match status" value="1"/>
</dbReference>
<dbReference type="RefSeq" id="XP_005103411.1">
    <property type="nucleotide sequence ID" value="XM_005103354.3"/>
</dbReference>
<feature type="region of interest" description="Disordered" evidence="1">
    <location>
        <begin position="1"/>
        <end position="20"/>
    </location>
</feature>
<name>A0ABM0JWU6_APLCA</name>
<accession>A0ABM0JWU6</accession>
<proteinExistence type="predicted"/>
<evidence type="ECO:0000313" key="4">
    <source>
        <dbReference type="RefSeq" id="XP_005103411.1"/>
    </source>
</evidence>
<feature type="domain" description="Rhodanese" evidence="2">
    <location>
        <begin position="53"/>
        <end position="156"/>
    </location>
</feature>
<dbReference type="InterPro" id="IPR001763">
    <property type="entry name" value="Rhodanese-like_dom"/>
</dbReference>
<dbReference type="Proteomes" id="UP000694888">
    <property type="component" value="Unplaced"/>
</dbReference>
<evidence type="ECO:0000313" key="5">
    <source>
        <dbReference type="RefSeq" id="XP_035826959.1"/>
    </source>
</evidence>
<sequence length="185" mass="20553">MMAAAAAEEKPAEESQSSPGFFMKTTISSISLKFPSVKNLSTSNLDKMLKDPSERGVVLLDARPQEEYNVSHLEDAKRVDFKDVNMEELSAQLASEFSGKPNPTVVCYCSVGYRSSVVAKNLQEHYKSSGQQPVPEIYNLAGSLFQWANERRPMVDMNGQKTQFAHPYSVLFGKLLDAPLRKSNV</sequence>
<dbReference type="CDD" id="cd00158">
    <property type="entry name" value="RHOD"/>
    <property type="match status" value="1"/>
</dbReference>
<dbReference type="SUPFAM" id="SSF52821">
    <property type="entry name" value="Rhodanese/Cell cycle control phosphatase"/>
    <property type="match status" value="1"/>
</dbReference>
<protein>
    <submittedName>
        <fullName evidence="4 5">Uncharacterized protein LOC101848986</fullName>
    </submittedName>
</protein>
<keyword evidence="3" id="KW-1185">Reference proteome</keyword>
<dbReference type="SMART" id="SM00450">
    <property type="entry name" value="RHOD"/>
    <property type="match status" value="1"/>
</dbReference>
<reference evidence="4 5" key="1">
    <citation type="submission" date="2025-05" db="UniProtKB">
        <authorList>
            <consortium name="RefSeq"/>
        </authorList>
    </citation>
    <scope>IDENTIFICATION</scope>
</reference>
<evidence type="ECO:0000256" key="1">
    <source>
        <dbReference type="SAM" id="MobiDB-lite"/>
    </source>
</evidence>
<dbReference type="InterPro" id="IPR036873">
    <property type="entry name" value="Rhodanese-like_dom_sf"/>
</dbReference>
<dbReference type="PROSITE" id="PS50206">
    <property type="entry name" value="RHODANESE_3"/>
    <property type="match status" value="1"/>
</dbReference>
<dbReference type="RefSeq" id="XP_035826959.1">
    <property type="nucleotide sequence ID" value="XM_035971066.1"/>
</dbReference>
<evidence type="ECO:0000313" key="3">
    <source>
        <dbReference type="Proteomes" id="UP000694888"/>
    </source>
</evidence>
<evidence type="ECO:0000259" key="2">
    <source>
        <dbReference type="PROSITE" id="PS50206"/>
    </source>
</evidence>